<accession>A0A9P4M3W2</accession>
<protein>
    <submittedName>
        <fullName evidence="2">Uncharacterized protein</fullName>
    </submittedName>
</protein>
<dbReference type="Proteomes" id="UP000799772">
    <property type="component" value="Unassembled WGS sequence"/>
</dbReference>
<dbReference type="EMBL" id="ML978130">
    <property type="protein sequence ID" value="KAF2096148.1"/>
    <property type="molecule type" value="Genomic_DNA"/>
</dbReference>
<dbReference type="OrthoDB" id="4966at2759"/>
<keyword evidence="3" id="KW-1185">Reference proteome</keyword>
<evidence type="ECO:0000256" key="1">
    <source>
        <dbReference type="SAM" id="MobiDB-lite"/>
    </source>
</evidence>
<reference evidence="2" key="1">
    <citation type="journal article" date="2020" name="Stud. Mycol.">
        <title>101 Dothideomycetes genomes: a test case for predicting lifestyles and emergence of pathogens.</title>
        <authorList>
            <person name="Haridas S."/>
            <person name="Albert R."/>
            <person name="Binder M."/>
            <person name="Bloem J."/>
            <person name="Labutti K."/>
            <person name="Salamov A."/>
            <person name="Andreopoulos B."/>
            <person name="Baker S."/>
            <person name="Barry K."/>
            <person name="Bills G."/>
            <person name="Bluhm B."/>
            <person name="Cannon C."/>
            <person name="Castanera R."/>
            <person name="Culley D."/>
            <person name="Daum C."/>
            <person name="Ezra D."/>
            <person name="Gonzalez J."/>
            <person name="Henrissat B."/>
            <person name="Kuo A."/>
            <person name="Liang C."/>
            <person name="Lipzen A."/>
            <person name="Lutzoni F."/>
            <person name="Magnuson J."/>
            <person name="Mondo S."/>
            <person name="Nolan M."/>
            <person name="Ohm R."/>
            <person name="Pangilinan J."/>
            <person name="Park H.-J."/>
            <person name="Ramirez L."/>
            <person name="Alfaro M."/>
            <person name="Sun H."/>
            <person name="Tritt A."/>
            <person name="Yoshinaga Y."/>
            <person name="Zwiers L.-H."/>
            <person name="Turgeon B."/>
            <person name="Goodwin S."/>
            <person name="Spatafora J."/>
            <person name="Crous P."/>
            <person name="Grigoriev I."/>
        </authorList>
    </citation>
    <scope>NUCLEOTIDE SEQUENCE</scope>
    <source>
        <strain evidence="2">CBS 133067</strain>
    </source>
</reference>
<organism evidence="2 3">
    <name type="scientific">Rhizodiscina lignyota</name>
    <dbReference type="NCBI Taxonomy" id="1504668"/>
    <lineage>
        <taxon>Eukaryota</taxon>
        <taxon>Fungi</taxon>
        <taxon>Dikarya</taxon>
        <taxon>Ascomycota</taxon>
        <taxon>Pezizomycotina</taxon>
        <taxon>Dothideomycetes</taxon>
        <taxon>Pleosporomycetidae</taxon>
        <taxon>Aulographales</taxon>
        <taxon>Rhizodiscinaceae</taxon>
        <taxon>Rhizodiscina</taxon>
    </lineage>
</organism>
<comment type="caution">
    <text evidence="2">The sequence shown here is derived from an EMBL/GenBank/DDBJ whole genome shotgun (WGS) entry which is preliminary data.</text>
</comment>
<evidence type="ECO:0000313" key="3">
    <source>
        <dbReference type="Proteomes" id="UP000799772"/>
    </source>
</evidence>
<sequence>MECDYADQRADHPSDSGVSLIRDDTVESGRDGALVKKRRASSALEDKAPKAIKLDTTGNKNVAKRKRPFNIFNAIMSKPAILETFVTVCPVEELVSLYAISKAFHYLYNSHMTTYVLAATRLQTGQDTEKIFPLKGFFNTCGPDPIRRNIRAENAAFKARHATQSSGSDLATATTALSALSLPEKPRWIPTLRYLRMVSGRHKAALGIIYYLFRGGERLPVIPAVNALKKMWLAMDIASNANRIGLMHNRAYWSNEELRLAMCIIEKIGMSFKCPLQRGPPRDPLVATEDPPITLCELLFGQRSFVSMFKAMDKKDQINERDLTKMWSNYKGTPSATGAPVGWRVMGTPPNIVGYGNRQNWGMSGTVERLLRVDELVAKECFRRKLKWEDVHLDQEMFKYIDPKTGDHFPSANR</sequence>
<feature type="region of interest" description="Disordered" evidence="1">
    <location>
        <begin position="1"/>
        <end position="22"/>
    </location>
</feature>
<name>A0A9P4M3W2_9PEZI</name>
<evidence type="ECO:0000313" key="2">
    <source>
        <dbReference type="EMBL" id="KAF2096148.1"/>
    </source>
</evidence>
<dbReference type="AlphaFoldDB" id="A0A9P4M3W2"/>
<feature type="compositionally biased region" description="Basic and acidic residues" evidence="1">
    <location>
        <begin position="1"/>
        <end position="14"/>
    </location>
</feature>
<gene>
    <name evidence="2" type="ORF">NA57DRAFT_59205</name>
</gene>
<proteinExistence type="predicted"/>